<evidence type="ECO:0000313" key="2">
    <source>
        <dbReference type="Proteomes" id="UP000649617"/>
    </source>
</evidence>
<dbReference type="EMBL" id="CAJNIZ010001492">
    <property type="protein sequence ID" value="CAE7192151.1"/>
    <property type="molecule type" value="Genomic_DNA"/>
</dbReference>
<protein>
    <submittedName>
        <fullName evidence="1">Uncharacterized protein</fullName>
    </submittedName>
</protein>
<sequence length="578" mass="64738">MTFQCRRGPAPDVTFCIYGVMTANFWHCFDADLQTSSTVIVRCLQRMTRGPLLNMDTRESWGPLEFSQSSNWPLHLLDVRLVQDQWTRCSDQAASVSSCAGAALSVPKLRLLHGLLHTDVSTPASELVLRQLDVLQRDDVEPLRGVKNQHFRMMVIGSHMGSNMEPLSMVESCFANAGLSLHATVLGTIYPFPEIMCESFGHCASNRHIDDAVRLLVQQMYRPSWEPQQLLNLLSAGLEDLEQTDLILCAQPMVLCSFLRSLVDQPMLLYQAFPLVGATPKRFRHLLLVQLREVQVSNLRRSTLIAYSEFLAQQVQRQTGQRPQCIRPHSLYALGGKGGAGASTYHPDTVNPRVLLGRLAGWARDGAGAMVQLMEAFAGEMLRPSTSIRLVFLGLSRDASDTVAGIARPFTYNELRRFRAAVYFPWDMGMLLFSELYAIGVPVFLPDRAWVASIIKRMLEYTDFGWWQAREEGSAVALPSSTEVALDWPWFGENSSMAHILSLYDLTDFVRWPYVTTFSSLARMMVALRTADFDSTSRLMLRWNEASLPQSLDILGRTIAAMLDNTTNSPHADASSCV</sequence>
<keyword evidence="2" id="KW-1185">Reference proteome</keyword>
<accession>A0A812IZ23</accession>
<gene>
    <name evidence="1" type="ORF">SPIL2461_LOCUS1523</name>
</gene>
<reference evidence="1" key="1">
    <citation type="submission" date="2021-02" db="EMBL/GenBank/DDBJ databases">
        <authorList>
            <person name="Dougan E. K."/>
            <person name="Rhodes N."/>
            <person name="Thang M."/>
            <person name="Chan C."/>
        </authorList>
    </citation>
    <scope>NUCLEOTIDE SEQUENCE</scope>
</reference>
<comment type="caution">
    <text evidence="1">The sequence shown here is derived from an EMBL/GenBank/DDBJ whole genome shotgun (WGS) entry which is preliminary data.</text>
</comment>
<dbReference type="OrthoDB" id="426718at2759"/>
<dbReference type="AlphaFoldDB" id="A0A812IZ23"/>
<dbReference type="Proteomes" id="UP000649617">
    <property type="component" value="Unassembled WGS sequence"/>
</dbReference>
<name>A0A812IZ23_SYMPI</name>
<proteinExistence type="predicted"/>
<evidence type="ECO:0000313" key="1">
    <source>
        <dbReference type="EMBL" id="CAE7192151.1"/>
    </source>
</evidence>
<organism evidence="1 2">
    <name type="scientific">Symbiodinium pilosum</name>
    <name type="common">Dinoflagellate</name>
    <dbReference type="NCBI Taxonomy" id="2952"/>
    <lineage>
        <taxon>Eukaryota</taxon>
        <taxon>Sar</taxon>
        <taxon>Alveolata</taxon>
        <taxon>Dinophyceae</taxon>
        <taxon>Suessiales</taxon>
        <taxon>Symbiodiniaceae</taxon>
        <taxon>Symbiodinium</taxon>
    </lineage>
</organism>